<dbReference type="OrthoDB" id="6106425at2"/>
<feature type="chain" id="PRO_5004808618" evidence="1">
    <location>
        <begin position="26"/>
        <end position="101"/>
    </location>
</feature>
<protein>
    <submittedName>
        <fullName evidence="2">Uncharacterized protein</fullName>
    </submittedName>
</protein>
<evidence type="ECO:0000313" key="3">
    <source>
        <dbReference type="Proteomes" id="UP000018857"/>
    </source>
</evidence>
<dbReference type="AlphaFoldDB" id="W1RT49"/>
<organism evidence="2 3">
    <name type="scientific">Marinomonas profundimaris</name>
    <dbReference type="NCBI Taxonomy" id="1208321"/>
    <lineage>
        <taxon>Bacteria</taxon>
        <taxon>Pseudomonadati</taxon>
        <taxon>Pseudomonadota</taxon>
        <taxon>Gammaproteobacteria</taxon>
        <taxon>Oceanospirillales</taxon>
        <taxon>Oceanospirillaceae</taxon>
        <taxon>Marinomonas</taxon>
    </lineage>
</organism>
<dbReference type="STRING" id="1208321.D104_17075"/>
<sequence>MKIQLLMIIAVIASSILTISQRANAQEVNQFRWLEPTLEQRCGEVVAPDQENGTDNEYVAYLPEKSHFTPFTSTPLLRFRFPIIAKVNGNIIPRAPPLSLI</sequence>
<gene>
    <name evidence="2" type="ORF">D104_17075</name>
</gene>
<accession>W1RT49</accession>
<feature type="signal peptide" evidence="1">
    <location>
        <begin position="1"/>
        <end position="25"/>
    </location>
</feature>
<name>W1RT49_9GAMM</name>
<dbReference type="PATRIC" id="fig|1208321.3.peg.3385"/>
<evidence type="ECO:0000256" key="1">
    <source>
        <dbReference type="SAM" id="SignalP"/>
    </source>
</evidence>
<comment type="caution">
    <text evidence="2">The sequence shown here is derived from an EMBL/GenBank/DDBJ whole genome shotgun (WGS) entry which is preliminary data.</text>
</comment>
<keyword evidence="3" id="KW-1185">Reference proteome</keyword>
<keyword evidence="1" id="KW-0732">Signal</keyword>
<proteinExistence type="predicted"/>
<reference evidence="2 3" key="1">
    <citation type="journal article" date="2014" name="Genome Announc.">
        <title>Draft Genome Sequence of Marinomonas sp. Strain D104, a Polycyclic Aromatic Hydrocarbon-Degrading Bacterium from the Deep-Sea Sediment of the Arctic Ocean.</title>
        <authorList>
            <person name="Dong C."/>
            <person name="Bai X."/>
            <person name="Lai Q."/>
            <person name="Xie Y."/>
            <person name="Chen X."/>
            <person name="Shao Z."/>
        </authorList>
    </citation>
    <scope>NUCLEOTIDE SEQUENCE [LARGE SCALE GENOMIC DNA]</scope>
    <source>
        <strain evidence="2 3">D104</strain>
    </source>
</reference>
<evidence type="ECO:0000313" key="2">
    <source>
        <dbReference type="EMBL" id="ETI58043.1"/>
    </source>
</evidence>
<dbReference type="Proteomes" id="UP000018857">
    <property type="component" value="Unassembled WGS sequence"/>
</dbReference>
<dbReference type="RefSeq" id="WP_024025435.1">
    <property type="nucleotide sequence ID" value="NZ_AYOZ01000061.1"/>
</dbReference>
<dbReference type="EMBL" id="AYOZ01000061">
    <property type="protein sequence ID" value="ETI58043.1"/>
    <property type="molecule type" value="Genomic_DNA"/>
</dbReference>